<feature type="chain" id="PRO_5042065190" evidence="2">
    <location>
        <begin position="23"/>
        <end position="99"/>
    </location>
</feature>
<evidence type="ECO:0000313" key="4">
    <source>
        <dbReference type="Proteomes" id="UP001231189"/>
    </source>
</evidence>
<evidence type="ECO:0000256" key="2">
    <source>
        <dbReference type="SAM" id="SignalP"/>
    </source>
</evidence>
<name>A0AAD8TNR5_LOLMU</name>
<evidence type="ECO:0000256" key="1">
    <source>
        <dbReference type="SAM" id="MobiDB-lite"/>
    </source>
</evidence>
<dbReference type="EMBL" id="JAUUTY010000002">
    <property type="protein sequence ID" value="KAK1685806.1"/>
    <property type="molecule type" value="Genomic_DNA"/>
</dbReference>
<feature type="signal peptide" evidence="2">
    <location>
        <begin position="1"/>
        <end position="22"/>
    </location>
</feature>
<reference evidence="3" key="1">
    <citation type="submission" date="2023-07" db="EMBL/GenBank/DDBJ databases">
        <title>A chromosome-level genome assembly of Lolium multiflorum.</title>
        <authorList>
            <person name="Chen Y."/>
            <person name="Copetti D."/>
            <person name="Kolliker R."/>
            <person name="Studer B."/>
        </authorList>
    </citation>
    <scope>NUCLEOTIDE SEQUENCE</scope>
    <source>
        <strain evidence="3">02402/16</strain>
        <tissue evidence="3">Leaf</tissue>
    </source>
</reference>
<gene>
    <name evidence="3" type="ORF">QYE76_046654</name>
</gene>
<dbReference type="Proteomes" id="UP001231189">
    <property type="component" value="Unassembled WGS sequence"/>
</dbReference>
<protein>
    <submittedName>
        <fullName evidence="3">Uncharacterized protein</fullName>
    </submittedName>
</protein>
<keyword evidence="2" id="KW-0732">Signal</keyword>
<accession>A0AAD8TNR5</accession>
<dbReference type="AlphaFoldDB" id="A0AAD8TNR5"/>
<evidence type="ECO:0000313" key="3">
    <source>
        <dbReference type="EMBL" id="KAK1685806.1"/>
    </source>
</evidence>
<feature type="compositionally biased region" description="Pro residues" evidence="1">
    <location>
        <begin position="40"/>
        <end position="50"/>
    </location>
</feature>
<feature type="region of interest" description="Disordered" evidence="1">
    <location>
        <begin position="22"/>
        <end position="50"/>
    </location>
</feature>
<proteinExistence type="predicted"/>
<keyword evidence="4" id="KW-1185">Reference proteome</keyword>
<feature type="compositionally biased region" description="Basic residues" evidence="1">
    <location>
        <begin position="30"/>
        <end position="39"/>
    </location>
</feature>
<organism evidence="3 4">
    <name type="scientific">Lolium multiflorum</name>
    <name type="common">Italian ryegrass</name>
    <name type="synonym">Lolium perenne subsp. multiflorum</name>
    <dbReference type="NCBI Taxonomy" id="4521"/>
    <lineage>
        <taxon>Eukaryota</taxon>
        <taxon>Viridiplantae</taxon>
        <taxon>Streptophyta</taxon>
        <taxon>Embryophyta</taxon>
        <taxon>Tracheophyta</taxon>
        <taxon>Spermatophyta</taxon>
        <taxon>Magnoliopsida</taxon>
        <taxon>Liliopsida</taxon>
        <taxon>Poales</taxon>
        <taxon>Poaceae</taxon>
        <taxon>BOP clade</taxon>
        <taxon>Pooideae</taxon>
        <taxon>Poodae</taxon>
        <taxon>Poeae</taxon>
        <taxon>Poeae Chloroplast Group 2 (Poeae type)</taxon>
        <taxon>Loliodinae</taxon>
        <taxon>Loliinae</taxon>
        <taxon>Lolium</taxon>
    </lineage>
</organism>
<sequence length="99" mass="10441">MAITTATLVLLVVFLLAPSTLASRSGPSSHHGHGSHAKHSPPPPPPPAPVAPVAAALVRTTCNSTAYYCCSSLILISFSSSNDSCIYLRERLRRSRSTL</sequence>
<comment type="caution">
    <text evidence="3">The sequence shown here is derived from an EMBL/GenBank/DDBJ whole genome shotgun (WGS) entry which is preliminary data.</text>
</comment>